<feature type="signal peptide" evidence="1">
    <location>
        <begin position="1"/>
        <end position="23"/>
    </location>
</feature>
<keyword evidence="1" id="KW-0732">Signal</keyword>
<feature type="chain" id="PRO_5047240050" evidence="1">
    <location>
        <begin position="24"/>
        <end position="119"/>
    </location>
</feature>
<keyword evidence="3" id="KW-1185">Reference proteome</keyword>
<sequence length="119" mass="12533">MGTWPLRCWFKLPQLIATWKSLATPPSASIEMGCCMASYRSQADRPAEGGRGEEAEGVGALAAALLGRLQQQARPSVAPLTTPVQRHADRVPSGERGLSLVALGALETFYAAQGALGKV</sequence>
<dbReference type="EMBL" id="CAUYUJ010006668">
    <property type="protein sequence ID" value="CAK0818158.1"/>
    <property type="molecule type" value="Genomic_DNA"/>
</dbReference>
<comment type="caution">
    <text evidence="2">The sequence shown here is derived from an EMBL/GenBank/DDBJ whole genome shotgun (WGS) entry which is preliminary data.</text>
</comment>
<reference evidence="2" key="1">
    <citation type="submission" date="2023-10" db="EMBL/GenBank/DDBJ databases">
        <authorList>
            <person name="Chen Y."/>
            <person name="Shah S."/>
            <person name="Dougan E. K."/>
            <person name="Thang M."/>
            <person name="Chan C."/>
        </authorList>
    </citation>
    <scope>NUCLEOTIDE SEQUENCE [LARGE SCALE GENOMIC DNA]</scope>
</reference>
<feature type="non-terminal residue" evidence="2">
    <location>
        <position position="119"/>
    </location>
</feature>
<gene>
    <name evidence="2" type="ORF">PCOR1329_LOCUS20517</name>
</gene>
<evidence type="ECO:0000313" key="3">
    <source>
        <dbReference type="Proteomes" id="UP001189429"/>
    </source>
</evidence>
<protein>
    <submittedName>
        <fullName evidence="2">Uncharacterized protein</fullName>
    </submittedName>
</protein>
<evidence type="ECO:0000313" key="2">
    <source>
        <dbReference type="EMBL" id="CAK0818158.1"/>
    </source>
</evidence>
<name>A0ABN9RGH4_9DINO</name>
<dbReference type="Proteomes" id="UP001189429">
    <property type="component" value="Unassembled WGS sequence"/>
</dbReference>
<evidence type="ECO:0000256" key="1">
    <source>
        <dbReference type="SAM" id="SignalP"/>
    </source>
</evidence>
<organism evidence="2 3">
    <name type="scientific">Prorocentrum cordatum</name>
    <dbReference type="NCBI Taxonomy" id="2364126"/>
    <lineage>
        <taxon>Eukaryota</taxon>
        <taxon>Sar</taxon>
        <taxon>Alveolata</taxon>
        <taxon>Dinophyceae</taxon>
        <taxon>Prorocentrales</taxon>
        <taxon>Prorocentraceae</taxon>
        <taxon>Prorocentrum</taxon>
    </lineage>
</organism>
<proteinExistence type="predicted"/>
<accession>A0ABN9RGH4</accession>